<feature type="domain" description="Xylose isomerase-like TIM barrel" evidence="2">
    <location>
        <begin position="24"/>
        <end position="318"/>
    </location>
</feature>
<comment type="caution">
    <text evidence="3">The sequence shown here is derived from an EMBL/GenBank/DDBJ whole genome shotgun (WGS) entry which is preliminary data.</text>
</comment>
<dbReference type="Pfam" id="PF01261">
    <property type="entry name" value="AP_endonuc_2"/>
    <property type="match status" value="1"/>
</dbReference>
<keyword evidence="1" id="KW-0119">Carbohydrate metabolism</keyword>
<evidence type="ECO:0000313" key="3">
    <source>
        <dbReference type="EMBL" id="PDQ34366.1"/>
    </source>
</evidence>
<dbReference type="Gene3D" id="3.20.20.150">
    <property type="entry name" value="Divalent-metal-dependent TIM barrel enzymes"/>
    <property type="match status" value="1"/>
</dbReference>
<dbReference type="PANTHER" id="PTHR12110">
    <property type="entry name" value="HYDROXYPYRUVATE ISOMERASE"/>
    <property type="match status" value="1"/>
</dbReference>
<evidence type="ECO:0000256" key="1">
    <source>
        <dbReference type="ARBA" id="ARBA00023277"/>
    </source>
</evidence>
<dbReference type="AlphaFoldDB" id="A0A2A6FP46"/>
<proteinExistence type="predicted"/>
<keyword evidence="3" id="KW-0540">Nuclease</keyword>
<dbReference type="Proteomes" id="UP000219994">
    <property type="component" value="Unassembled WGS sequence"/>
</dbReference>
<evidence type="ECO:0000259" key="2">
    <source>
        <dbReference type="Pfam" id="PF01261"/>
    </source>
</evidence>
<accession>A0A2A6FP46</accession>
<dbReference type="PANTHER" id="PTHR12110:SF21">
    <property type="entry name" value="XYLOSE ISOMERASE-LIKE TIM BARREL DOMAIN-CONTAINING PROTEIN"/>
    <property type="match status" value="1"/>
</dbReference>
<dbReference type="SUPFAM" id="SSF51658">
    <property type="entry name" value="Xylose isomerase-like"/>
    <property type="match status" value="1"/>
</dbReference>
<name>A0A2A6FP46_9MICO</name>
<dbReference type="InterPro" id="IPR013022">
    <property type="entry name" value="Xyl_isomerase-like_TIM-brl"/>
</dbReference>
<dbReference type="GO" id="GO:0004519">
    <property type="term" value="F:endonuclease activity"/>
    <property type="evidence" value="ECO:0007669"/>
    <property type="project" value="UniProtKB-KW"/>
</dbReference>
<gene>
    <name evidence="3" type="ORF">B5766_12040</name>
</gene>
<dbReference type="InterPro" id="IPR050312">
    <property type="entry name" value="IolE/XylAMocC-like"/>
</dbReference>
<dbReference type="EMBL" id="NAEP01000056">
    <property type="protein sequence ID" value="PDQ34366.1"/>
    <property type="molecule type" value="Genomic_DNA"/>
</dbReference>
<protein>
    <submittedName>
        <fullName evidence="3">AP endonuclease</fullName>
    </submittedName>
</protein>
<keyword evidence="3" id="KW-0255">Endonuclease</keyword>
<evidence type="ECO:0000313" key="4">
    <source>
        <dbReference type="Proteomes" id="UP000219994"/>
    </source>
</evidence>
<dbReference type="InterPro" id="IPR036237">
    <property type="entry name" value="Xyl_isomerase-like_sf"/>
</dbReference>
<keyword evidence="3" id="KW-0378">Hydrolase</keyword>
<reference evidence="4" key="1">
    <citation type="submission" date="2017-03" db="EMBL/GenBank/DDBJ databases">
        <authorList>
            <person name="Lund M.B."/>
        </authorList>
    </citation>
    <scope>NUCLEOTIDE SEQUENCE [LARGE SCALE GENOMIC DNA]</scope>
</reference>
<organism evidence="3 4">
    <name type="scientific">Candidatus Lumbricidiphila eiseniae</name>
    <dbReference type="NCBI Taxonomy" id="1969409"/>
    <lineage>
        <taxon>Bacteria</taxon>
        <taxon>Bacillati</taxon>
        <taxon>Actinomycetota</taxon>
        <taxon>Actinomycetes</taxon>
        <taxon>Micrococcales</taxon>
        <taxon>Microbacteriaceae</taxon>
        <taxon>Candidatus Lumbricidiphila</taxon>
    </lineage>
</organism>
<sequence>MTHRPVTLFTAQWADLPLEDVAHLAGEWGFDGLEIACKTQHLDIDRAITDAAYLQSRRDILAAHGLGVWALSNHAQGKLVCDDPLDFRHKNIGGPRTWGDGVVEGVRQRATEQMTKTAIVARKLGADTVTGFAGSKIWRYVAMYPPVPTTVLDDGYEDFARRWNPIMDVFDSEGVRFALEVHPGDIAYDYWTTVRVLDAIDRRDAFGLNWDPSHMVWQDIDPVNFISDFADRIYHVDCKDTRIRSRDGRAGRLGSHLAWGDQRRGWDFVSAGHGDVRFEDAFRALESIHYSGPISIEWEDPGMSRLHGAPEALAFVRSLLWDRPDAPFDSVFTQKD</sequence>